<evidence type="ECO:0000256" key="9">
    <source>
        <dbReference type="ARBA" id="ARBA00022777"/>
    </source>
</evidence>
<dbReference type="PROSITE" id="PS00108">
    <property type="entry name" value="PROTEIN_KINASE_ST"/>
    <property type="match status" value="1"/>
</dbReference>
<feature type="signal peptide" evidence="19">
    <location>
        <begin position="1"/>
        <end position="19"/>
    </location>
</feature>
<comment type="catalytic activity">
    <reaction evidence="17 18">
        <text>L-seryl-[protein] + ATP = O-phospho-L-seryl-[protein] + ADP + H(+)</text>
        <dbReference type="Rhea" id="RHEA:17989"/>
        <dbReference type="Rhea" id="RHEA-COMP:9863"/>
        <dbReference type="Rhea" id="RHEA-COMP:11604"/>
        <dbReference type="ChEBI" id="CHEBI:15378"/>
        <dbReference type="ChEBI" id="CHEBI:29999"/>
        <dbReference type="ChEBI" id="CHEBI:30616"/>
        <dbReference type="ChEBI" id="CHEBI:83421"/>
        <dbReference type="ChEBI" id="CHEBI:456216"/>
        <dbReference type="EC" id="2.7.11.1"/>
    </reaction>
</comment>
<feature type="domain" description="Bulb-type lectin" evidence="21">
    <location>
        <begin position="20"/>
        <end position="143"/>
    </location>
</feature>
<dbReference type="Gene3D" id="3.30.200.20">
    <property type="entry name" value="Phosphorylase Kinase, domain 1"/>
    <property type="match status" value="1"/>
</dbReference>
<gene>
    <name evidence="23" type="ORF">FSB_LOCUS7857</name>
</gene>
<comment type="subcellular location">
    <subcellularLocation>
        <location evidence="1">Cell membrane</location>
        <topology evidence="1">Single-pass type I membrane protein</topology>
    </subcellularLocation>
</comment>
<organism evidence="23">
    <name type="scientific">Fagus sylvatica</name>
    <name type="common">Beechnut</name>
    <dbReference type="NCBI Taxonomy" id="28930"/>
    <lineage>
        <taxon>Eukaryota</taxon>
        <taxon>Viridiplantae</taxon>
        <taxon>Streptophyta</taxon>
        <taxon>Embryophyta</taxon>
        <taxon>Tracheophyta</taxon>
        <taxon>Spermatophyta</taxon>
        <taxon>Magnoliopsida</taxon>
        <taxon>eudicotyledons</taxon>
        <taxon>Gunneridae</taxon>
        <taxon>Pentapetalae</taxon>
        <taxon>rosids</taxon>
        <taxon>fabids</taxon>
        <taxon>Fagales</taxon>
        <taxon>Fagaceae</taxon>
        <taxon>Fagus</taxon>
    </lineage>
</organism>
<dbReference type="InterPro" id="IPR024171">
    <property type="entry name" value="SRK-like_kinase"/>
</dbReference>
<reference evidence="23" key="1">
    <citation type="submission" date="2018-02" db="EMBL/GenBank/DDBJ databases">
        <authorList>
            <person name="Cohen D.B."/>
            <person name="Kent A.D."/>
        </authorList>
    </citation>
    <scope>NUCLEOTIDE SEQUENCE</scope>
</reference>
<dbReference type="Gene3D" id="2.90.10.10">
    <property type="entry name" value="Bulb-type lectin domain"/>
    <property type="match status" value="1"/>
</dbReference>
<dbReference type="PANTHER" id="PTHR27002:SF214">
    <property type="entry name" value="RECEPTOR-LIKE SERINE_THREONINE-PROTEIN KINASE"/>
    <property type="match status" value="1"/>
</dbReference>
<dbReference type="InterPro" id="IPR008271">
    <property type="entry name" value="Ser/Thr_kinase_AS"/>
</dbReference>
<keyword evidence="8 18" id="KW-0547">Nucleotide-binding</keyword>
<evidence type="ECO:0000256" key="16">
    <source>
        <dbReference type="ARBA" id="ARBA00047899"/>
    </source>
</evidence>
<dbReference type="PANTHER" id="PTHR27002">
    <property type="entry name" value="RECEPTOR-LIKE SERINE/THREONINE-PROTEIN KINASE SD1-8"/>
    <property type="match status" value="1"/>
</dbReference>
<dbReference type="FunFam" id="1.10.510.10:FF:001270">
    <property type="entry name" value="Uncharacterized protein"/>
    <property type="match status" value="1"/>
</dbReference>
<dbReference type="SUPFAM" id="SSF56112">
    <property type="entry name" value="Protein kinase-like (PK-like)"/>
    <property type="match status" value="1"/>
</dbReference>
<keyword evidence="6" id="KW-0812">Transmembrane</keyword>
<proteinExistence type="inferred from homology"/>
<dbReference type="Gene3D" id="1.10.510.10">
    <property type="entry name" value="Transferase(Phosphotransferase) domain 1"/>
    <property type="match status" value="1"/>
</dbReference>
<keyword evidence="7 19" id="KW-0732">Signal</keyword>
<evidence type="ECO:0000256" key="8">
    <source>
        <dbReference type="ARBA" id="ARBA00022741"/>
    </source>
</evidence>
<dbReference type="CDD" id="cd14066">
    <property type="entry name" value="STKc_IRAK"/>
    <property type="match status" value="1"/>
</dbReference>
<dbReference type="InterPro" id="IPR000719">
    <property type="entry name" value="Prot_kinase_dom"/>
</dbReference>
<dbReference type="GO" id="GO:0004674">
    <property type="term" value="F:protein serine/threonine kinase activity"/>
    <property type="evidence" value="ECO:0007669"/>
    <property type="project" value="UniProtKB-KW"/>
</dbReference>
<sequence length="755" mass="85319">MQRFSFIFFLSLLLELSSGADIIASMQSIINGETLVSSGQRFELGFFSPGDSRTYIWEYDQNNHTVWSSNSSGAEIPVAQLLESGNFVVREKANTNPESYIWQSFDFPSDTLLPGMKMGWNFQTGVNRVLTSWKNATDPSKGEFTYKFDNFGLPQLVFRKGSEKKFRAGLWNGLRFSGVLVNMNAVFKPIIVYDNDELYYVYEANDNSVVTRVALTESGSIQRHLLNEGSGEWAVMYTIPNDMCDFYGQCGANGICKISKRPICECLKGFVPKQQKEWDVLNWTGGCMRRTPLTCHKEEGFLKLEGVKLPDLIWFWLNKSMSLNECEAECLKNCSCTAYANSDIRNGGSGCLMWFGDLIDIREFMDEKGEQDVYIREPASELGKRTKEDLDMPLFDFVTIVRSTNNFSCTNKIGEGGFGPVYKGELFSGQEIAVKRLSNSSRQGIEEFKNEVIMISKLQHRNLVKLLGCCIEGEERILIYEYMPNKSLDYFIFDQNRSASLDWEKRFEIVMGIARGLLYLHQDSRLRIVHRDLKTSNILLDCELNPKISDFGIARIFSGDQMEAKTKRVIGTYGYMSPEYAIDGKFSAKSDVFSLGVLMLEIVSGKKNRGFSHPDHHHNLLGHAWLLWNENKALELMDSCLKESDVKSQVLRCIQVGLLCVQKLLQDRPAMSSVVFMLSNEGPPLPQPKQPGFFIERSSTDADASTTVEGCHTESAVTITMMEAFTDVDWAVDPLDRRSTSGLGCFPSSYPSDLV</sequence>
<dbReference type="CDD" id="cd00028">
    <property type="entry name" value="B_lectin"/>
    <property type="match status" value="1"/>
</dbReference>
<evidence type="ECO:0000256" key="3">
    <source>
        <dbReference type="ARBA" id="ARBA00022527"/>
    </source>
</evidence>
<dbReference type="PROSITE" id="PS50011">
    <property type="entry name" value="PROTEIN_KINASE_DOM"/>
    <property type="match status" value="1"/>
</dbReference>
<dbReference type="Pfam" id="PF01453">
    <property type="entry name" value="B_lectin"/>
    <property type="match status" value="1"/>
</dbReference>
<accession>A0A2N9EYQ0</accession>
<dbReference type="InterPro" id="IPR001480">
    <property type="entry name" value="Bulb-type_lectin_dom"/>
</dbReference>
<dbReference type="SMART" id="SM00220">
    <property type="entry name" value="S_TKc"/>
    <property type="match status" value="1"/>
</dbReference>
<evidence type="ECO:0000256" key="1">
    <source>
        <dbReference type="ARBA" id="ARBA00004251"/>
    </source>
</evidence>
<dbReference type="Gene3D" id="3.50.4.10">
    <property type="entry name" value="Hepatocyte Growth Factor"/>
    <property type="match status" value="1"/>
</dbReference>
<dbReference type="Pfam" id="PF00954">
    <property type="entry name" value="S_locus_glycop"/>
    <property type="match status" value="1"/>
</dbReference>
<dbReference type="PROSITE" id="PS50927">
    <property type="entry name" value="BULB_LECTIN"/>
    <property type="match status" value="1"/>
</dbReference>
<dbReference type="CDD" id="cd01098">
    <property type="entry name" value="PAN_AP_plant"/>
    <property type="match status" value="1"/>
</dbReference>
<dbReference type="InterPro" id="IPR021820">
    <property type="entry name" value="S-locus_recpt_kinase_C"/>
</dbReference>
<dbReference type="GO" id="GO:0005524">
    <property type="term" value="F:ATP binding"/>
    <property type="evidence" value="ECO:0007669"/>
    <property type="project" value="UniProtKB-KW"/>
</dbReference>
<evidence type="ECO:0000256" key="11">
    <source>
        <dbReference type="ARBA" id="ARBA00022989"/>
    </source>
</evidence>
<keyword evidence="9 18" id="KW-0418">Kinase</keyword>
<dbReference type="EMBL" id="OIVN01000424">
    <property type="protein sequence ID" value="SPC79975.1"/>
    <property type="molecule type" value="Genomic_DNA"/>
</dbReference>
<feature type="domain" description="Protein kinase" evidence="20">
    <location>
        <begin position="407"/>
        <end position="665"/>
    </location>
</feature>
<evidence type="ECO:0000256" key="2">
    <source>
        <dbReference type="ARBA" id="ARBA00022475"/>
    </source>
</evidence>
<evidence type="ECO:0000256" key="18">
    <source>
        <dbReference type="PIRNR" id="PIRNR000641"/>
    </source>
</evidence>
<keyword evidence="2" id="KW-1003">Cell membrane</keyword>
<dbReference type="GO" id="GO:0106310">
    <property type="term" value="F:protein serine kinase activity"/>
    <property type="evidence" value="ECO:0007669"/>
    <property type="project" value="RHEA"/>
</dbReference>
<evidence type="ECO:0000256" key="12">
    <source>
        <dbReference type="ARBA" id="ARBA00023136"/>
    </source>
</evidence>
<comment type="similarity">
    <text evidence="18">Belongs to the protein kinase superfamily. Ser/Thr protein kinase family.</text>
</comment>
<dbReference type="SUPFAM" id="SSF51110">
    <property type="entry name" value="alpha-D-mannose-specific plant lectins"/>
    <property type="match status" value="1"/>
</dbReference>
<dbReference type="AlphaFoldDB" id="A0A2N9EYQ0"/>
<dbReference type="Pfam" id="PF07714">
    <property type="entry name" value="PK_Tyr_Ser-Thr"/>
    <property type="match status" value="1"/>
</dbReference>
<evidence type="ECO:0000259" key="20">
    <source>
        <dbReference type="PROSITE" id="PS50011"/>
    </source>
</evidence>
<keyword evidence="11" id="KW-1133">Transmembrane helix</keyword>
<dbReference type="Pfam" id="PF08276">
    <property type="entry name" value="PAN_2"/>
    <property type="match status" value="1"/>
</dbReference>
<dbReference type="GO" id="GO:0005886">
    <property type="term" value="C:plasma membrane"/>
    <property type="evidence" value="ECO:0007669"/>
    <property type="project" value="UniProtKB-SubCell"/>
</dbReference>
<dbReference type="InterPro" id="IPR000858">
    <property type="entry name" value="S_locus_glycoprot_dom"/>
</dbReference>
<evidence type="ECO:0000259" key="22">
    <source>
        <dbReference type="PROSITE" id="PS50948"/>
    </source>
</evidence>
<evidence type="ECO:0000256" key="14">
    <source>
        <dbReference type="ARBA" id="ARBA00023170"/>
    </source>
</evidence>
<protein>
    <recommendedName>
        <fullName evidence="18">Receptor-like serine/threonine-protein kinase</fullName>
        <ecNumber evidence="18">2.7.11.1</ecNumber>
    </recommendedName>
</protein>
<evidence type="ECO:0000256" key="7">
    <source>
        <dbReference type="ARBA" id="ARBA00022729"/>
    </source>
</evidence>
<keyword evidence="12" id="KW-0472">Membrane</keyword>
<dbReference type="GO" id="GO:0048544">
    <property type="term" value="P:recognition of pollen"/>
    <property type="evidence" value="ECO:0007669"/>
    <property type="project" value="InterPro"/>
</dbReference>
<dbReference type="PIRSF" id="PIRSF000641">
    <property type="entry name" value="SRK"/>
    <property type="match status" value="1"/>
</dbReference>
<dbReference type="EC" id="2.7.11.1" evidence="18"/>
<evidence type="ECO:0000256" key="13">
    <source>
        <dbReference type="ARBA" id="ARBA00023157"/>
    </source>
</evidence>
<evidence type="ECO:0000256" key="6">
    <source>
        <dbReference type="ARBA" id="ARBA00022692"/>
    </source>
</evidence>
<dbReference type="SMART" id="SM00108">
    <property type="entry name" value="B_lectin"/>
    <property type="match status" value="1"/>
</dbReference>
<evidence type="ECO:0000259" key="21">
    <source>
        <dbReference type="PROSITE" id="PS50927"/>
    </source>
</evidence>
<feature type="chain" id="PRO_5014977316" description="Receptor-like serine/threonine-protein kinase" evidence="19">
    <location>
        <begin position="20"/>
        <end position="755"/>
    </location>
</feature>
<dbReference type="InterPro" id="IPR036426">
    <property type="entry name" value="Bulb-type_lectin_dom_sf"/>
</dbReference>
<keyword evidence="10 18" id="KW-0067">ATP-binding</keyword>
<dbReference type="PROSITE" id="PS50948">
    <property type="entry name" value="PAN"/>
    <property type="match status" value="1"/>
</dbReference>
<keyword evidence="13" id="KW-1015">Disulfide bond</keyword>
<feature type="domain" description="Apple" evidence="22">
    <location>
        <begin position="295"/>
        <end position="378"/>
    </location>
</feature>
<dbReference type="InterPro" id="IPR001245">
    <property type="entry name" value="Ser-Thr/Tyr_kinase_cat_dom"/>
</dbReference>
<keyword evidence="5 18" id="KW-0808">Transferase</keyword>
<dbReference type="FunFam" id="1.10.510.10:FF:001019">
    <property type="entry name" value="G-type lectin S-receptor-like serine/threonine-protein kinase B120"/>
    <property type="match status" value="1"/>
</dbReference>
<dbReference type="InterPro" id="IPR011009">
    <property type="entry name" value="Kinase-like_dom_sf"/>
</dbReference>
<keyword evidence="14" id="KW-0675">Receptor</keyword>
<evidence type="ECO:0000256" key="5">
    <source>
        <dbReference type="ARBA" id="ARBA00022679"/>
    </source>
</evidence>
<comment type="catalytic activity">
    <reaction evidence="16 18">
        <text>L-threonyl-[protein] + ATP = O-phospho-L-threonyl-[protein] + ADP + H(+)</text>
        <dbReference type="Rhea" id="RHEA:46608"/>
        <dbReference type="Rhea" id="RHEA-COMP:11060"/>
        <dbReference type="Rhea" id="RHEA-COMP:11605"/>
        <dbReference type="ChEBI" id="CHEBI:15378"/>
        <dbReference type="ChEBI" id="CHEBI:30013"/>
        <dbReference type="ChEBI" id="CHEBI:30616"/>
        <dbReference type="ChEBI" id="CHEBI:61977"/>
        <dbReference type="ChEBI" id="CHEBI:456216"/>
        <dbReference type="EC" id="2.7.11.1"/>
    </reaction>
</comment>
<evidence type="ECO:0000256" key="10">
    <source>
        <dbReference type="ARBA" id="ARBA00022840"/>
    </source>
</evidence>
<keyword evidence="4" id="KW-0597">Phosphoprotein</keyword>
<name>A0A2N9EYQ0_FAGSY</name>
<keyword evidence="3 18" id="KW-0723">Serine/threonine-protein kinase</keyword>
<evidence type="ECO:0000256" key="15">
    <source>
        <dbReference type="ARBA" id="ARBA00023180"/>
    </source>
</evidence>
<evidence type="ECO:0000313" key="23">
    <source>
        <dbReference type="EMBL" id="SPC79975.1"/>
    </source>
</evidence>
<dbReference type="Pfam" id="PF11883">
    <property type="entry name" value="DUF3403"/>
    <property type="match status" value="1"/>
</dbReference>
<dbReference type="FunFam" id="3.30.200.20:FF:000195">
    <property type="entry name" value="G-type lectin S-receptor-like serine/threonine-protein kinase"/>
    <property type="match status" value="1"/>
</dbReference>
<dbReference type="SMART" id="SM00473">
    <property type="entry name" value="PAN_AP"/>
    <property type="match status" value="1"/>
</dbReference>
<evidence type="ECO:0000256" key="4">
    <source>
        <dbReference type="ARBA" id="ARBA00022553"/>
    </source>
</evidence>
<dbReference type="InterPro" id="IPR003609">
    <property type="entry name" value="Pan_app"/>
</dbReference>
<evidence type="ECO:0000256" key="17">
    <source>
        <dbReference type="ARBA" id="ARBA00048679"/>
    </source>
</evidence>
<evidence type="ECO:0000256" key="19">
    <source>
        <dbReference type="SAM" id="SignalP"/>
    </source>
</evidence>
<dbReference type="FunFam" id="3.50.4.10:FF:000002">
    <property type="entry name" value="G-type lectin S-receptor-like serine/threonine-protein kinase"/>
    <property type="match status" value="1"/>
</dbReference>
<keyword evidence="15" id="KW-0325">Glycoprotein</keyword>